<protein>
    <submittedName>
        <fullName evidence="2">Uncharacterized protein</fullName>
    </submittedName>
</protein>
<feature type="region of interest" description="Disordered" evidence="1">
    <location>
        <begin position="15"/>
        <end position="40"/>
    </location>
</feature>
<evidence type="ECO:0000256" key="1">
    <source>
        <dbReference type="SAM" id="MobiDB-lite"/>
    </source>
</evidence>
<keyword evidence="3" id="KW-1185">Reference proteome</keyword>
<gene>
    <name evidence="2" type="ORF">LSH36_91g03050</name>
</gene>
<feature type="compositionally biased region" description="Polar residues" evidence="1">
    <location>
        <begin position="59"/>
        <end position="74"/>
    </location>
</feature>
<comment type="caution">
    <text evidence="2">The sequence shown here is derived from an EMBL/GenBank/DDBJ whole genome shotgun (WGS) entry which is preliminary data.</text>
</comment>
<organism evidence="2 3">
    <name type="scientific">Paralvinella palmiformis</name>
    <dbReference type="NCBI Taxonomy" id="53620"/>
    <lineage>
        <taxon>Eukaryota</taxon>
        <taxon>Metazoa</taxon>
        <taxon>Spiralia</taxon>
        <taxon>Lophotrochozoa</taxon>
        <taxon>Annelida</taxon>
        <taxon>Polychaeta</taxon>
        <taxon>Sedentaria</taxon>
        <taxon>Canalipalpata</taxon>
        <taxon>Terebellida</taxon>
        <taxon>Terebelliformia</taxon>
        <taxon>Alvinellidae</taxon>
        <taxon>Paralvinella</taxon>
    </lineage>
</organism>
<evidence type="ECO:0000313" key="2">
    <source>
        <dbReference type="EMBL" id="KAK2162804.1"/>
    </source>
</evidence>
<sequence length="96" mass="10098">MRAESSAACNILRILQDRQIPPPPAPRPTLPDPGTTSLLPHHRQMSLGVGISPRATVSLGTSLSEGSTPDNNRLMTACPLPVSGSRGVGQNVMFLT</sequence>
<feature type="compositionally biased region" description="Pro residues" evidence="1">
    <location>
        <begin position="20"/>
        <end position="31"/>
    </location>
</feature>
<name>A0AAD9ND48_9ANNE</name>
<proteinExistence type="predicted"/>
<dbReference type="Proteomes" id="UP001208570">
    <property type="component" value="Unassembled WGS sequence"/>
</dbReference>
<evidence type="ECO:0000313" key="3">
    <source>
        <dbReference type="Proteomes" id="UP001208570"/>
    </source>
</evidence>
<dbReference type="AlphaFoldDB" id="A0AAD9ND48"/>
<reference evidence="2" key="1">
    <citation type="journal article" date="2023" name="Mol. Biol. Evol.">
        <title>Third-Generation Sequencing Reveals the Adaptive Role of the Epigenome in Three Deep-Sea Polychaetes.</title>
        <authorList>
            <person name="Perez M."/>
            <person name="Aroh O."/>
            <person name="Sun Y."/>
            <person name="Lan Y."/>
            <person name="Juniper S.K."/>
            <person name="Young C.R."/>
            <person name="Angers B."/>
            <person name="Qian P.Y."/>
        </authorList>
    </citation>
    <scope>NUCLEOTIDE SEQUENCE</scope>
    <source>
        <strain evidence="2">P08H-3</strain>
    </source>
</reference>
<accession>A0AAD9ND48</accession>
<dbReference type="EMBL" id="JAODUP010000091">
    <property type="protein sequence ID" value="KAK2162804.1"/>
    <property type="molecule type" value="Genomic_DNA"/>
</dbReference>
<feature type="region of interest" description="Disordered" evidence="1">
    <location>
        <begin position="59"/>
        <end position="82"/>
    </location>
</feature>